<comment type="caution">
    <text evidence="1">The sequence shown here is derived from an EMBL/GenBank/DDBJ whole genome shotgun (WGS) entry which is preliminary data.</text>
</comment>
<keyword evidence="2" id="KW-1185">Reference proteome</keyword>
<proteinExistence type="predicted"/>
<sequence>MDHAKAELKAADSKKWAAIKKAKVAEDKAAKYATRAERKEKEAAEARELADKYVADAKKMGSEAQAARGAAGAASKHVEVPKKKCSGPCFSFFTCPCLSSTIYPYPSPIGSSNFRSTQFAIALLWFFFDLNKFEGVRGKEHHISMDHAKAELKVADSKKWAAIKKAKEAEDKAAKYVARAERKEKEAAEARELADKYAADAKKMGAEAQAARAAADAASKHVEGKKNTKFLCTEKPTNRGFSVQRIRVFRCLRSYDVWSRL</sequence>
<evidence type="ECO:0000313" key="2">
    <source>
        <dbReference type="Proteomes" id="UP001062846"/>
    </source>
</evidence>
<gene>
    <name evidence="1" type="ORF">RHMOL_Rhmol12G0235400</name>
</gene>
<protein>
    <submittedName>
        <fullName evidence="1">Uncharacterized protein</fullName>
    </submittedName>
</protein>
<name>A0ACC0LN42_RHOML</name>
<dbReference type="Proteomes" id="UP001062846">
    <property type="component" value="Chromosome 12"/>
</dbReference>
<reference evidence="1" key="1">
    <citation type="submission" date="2022-02" db="EMBL/GenBank/DDBJ databases">
        <title>Plant Genome Project.</title>
        <authorList>
            <person name="Zhang R.-G."/>
        </authorList>
    </citation>
    <scope>NUCLEOTIDE SEQUENCE</scope>
    <source>
        <strain evidence="1">AT1</strain>
    </source>
</reference>
<dbReference type="EMBL" id="CM046399">
    <property type="protein sequence ID" value="KAI8529573.1"/>
    <property type="molecule type" value="Genomic_DNA"/>
</dbReference>
<organism evidence="1 2">
    <name type="scientific">Rhododendron molle</name>
    <name type="common">Chinese azalea</name>
    <name type="synonym">Azalea mollis</name>
    <dbReference type="NCBI Taxonomy" id="49168"/>
    <lineage>
        <taxon>Eukaryota</taxon>
        <taxon>Viridiplantae</taxon>
        <taxon>Streptophyta</taxon>
        <taxon>Embryophyta</taxon>
        <taxon>Tracheophyta</taxon>
        <taxon>Spermatophyta</taxon>
        <taxon>Magnoliopsida</taxon>
        <taxon>eudicotyledons</taxon>
        <taxon>Gunneridae</taxon>
        <taxon>Pentapetalae</taxon>
        <taxon>asterids</taxon>
        <taxon>Ericales</taxon>
        <taxon>Ericaceae</taxon>
        <taxon>Ericoideae</taxon>
        <taxon>Rhodoreae</taxon>
        <taxon>Rhododendron</taxon>
    </lineage>
</organism>
<accession>A0ACC0LN42</accession>
<evidence type="ECO:0000313" key="1">
    <source>
        <dbReference type="EMBL" id="KAI8529573.1"/>
    </source>
</evidence>